<evidence type="ECO:0000313" key="2">
    <source>
        <dbReference type="Proteomes" id="UP001162480"/>
    </source>
</evidence>
<dbReference type="EMBL" id="OX597826">
    <property type="protein sequence ID" value="CAI9731555.1"/>
    <property type="molecule type" value="Genomic_DNA"/>
</dbReference>
<keyword evidence="2" id="KW-1185">Reference proteome</keyword>
<name>A0AA36FB81_OCTVU</name>
<evidence type="ECO:0000313" key="1">
    <source>
        <dbReference type="EMBL" id="CAI9731555.1"/>
    </source>
</evidence>
<organism evidence="1 2">
    <name type="scientific">Octopus vulgaris</name>
    <name type="common">Common octopus</name>
    <dbReference type="NCBI Taxonomy" id="6645"/>
    <lineage>
        <taxon>Eukaryota</taxon>
        <taxon>Metazoa</taxon>
        <taxon>Spiralia</taxon>
        <taxon>Lophotrochozoa</taxon>
        <taxon>Mollusca</taxon>
        <taxon>Cephalopoda</taxon>
        <taxon>Coleoidea</taxon>
        <taxon>Octopodiformes</taxon>
        <taxon>Octopoda</taxon>
        <taxon>Incirrata</taxon>
        <taxon>Octopodidae</taxon>
        <taxon>Octopus</taxon>
    </lineage>
</organism>
<protein>
    <submittedName>
        <fullName evidence="1">Uncharacterized protein</fullName>
    </submittedName>
</protein>
<proteinExistence type="predicted"/>
<sequence length="113" mass="12616">MSVIQTYRNHDLYQKTVILSSVNRIINAQVSRKSTLTICNETMLNIMTYYLFTVLLPRRHCCRSGRGCGCGYGSGCFRYRSSGSVCSEETSEVGIGSFGGWVRDSVIPSLKKD</sequence>
<accession>A0AA36FB81</accession>
<dbReference type="AlphaFoldDB" id="A0AA36FB81"/>
<dbReference type="Proteomes" id="UP001162480">
    <property type="component" value="Chromosome 13"/>
</dbReference>
<gene>
    <name evidence="1" type="ORF">OCTVUL_1B031342</name>
</gene>
<reference evidence="1" key="1">
    <citation type="submission" date="2023-08" db="EMBL/GenBank/DDBJ databases">
        <authorList>
            <person name="Alioto T."/>
            <person name="Alioto T."/>
            <person name="Gomez Garrido J."/>
        </authorList>
    </citation>
    <scope>NUCLEOTIDE SEQUENCE</scope>
</reference>